<dbReference type="InterPro" id="IPR001633">
    <property type="entry name" value="EAL_dom"/>
</dbReference>
<dbReference type="SMART" id="SM00052">
    <property type="entry name" value="EAL"/>
    <property type="match status" value="1"/>
</dbReference>
<proteinExistence type="predicted"/>
<dbReference type="PANTHER" id="PTHR44757:SF2">
    <property type="entry name" value="BIOFILM ARCHITECTURE MAINTENANCE PROTEIN MBAA"/>
    <property type="match status" value="1"/>
</dbReference>
<dbReference type="Pfam" id="PF00563">
    <property type="entry name" value="EAL"/>
    <property type="match status" value="1"/>
</dbReference>
<name>A0A437M1Y1_9PROT</name>
<evidence type="ECO:0000313" key="5">
    <source>
        <dbReference type="EMBL" id="RVT91555.1"/>
    </source>
</evidence>
<feature type="compositionally biased region" description="Gly residues" evidence="1">
    <location>
        <begin position="850"/>
        <end position="862"/>
    </location>
</feature>
<dbReference type="Pfam" id="PF00990">
    <property type="entry name" value="GGDEF"/>
    <property type="match status" value="1"/>
</dbReference>
<gene>
    <name evidence="5" type="ORF">EOD42_21530</name>
</gene>
<dbReference type="PROSITE" id="PS50883">
    <property type="entry name" value="EAL"/>
    <property type="match status" value="1"/>
</dbReference>
<dbReference type="InterPro" id="IPR043128">
    <property type="entry name" value="Rev_trsase/Diguanyl_cyclase"/>
</dbReference>
<comment type="caution">
    <text evidence="5">The sequence shown here is derived from an EMBL/GenBank/DDBJ whole genome shotgun (WGS) entry which is preliminary data.</text>
</comment>
<organism evidence="5 6">
    <name type="scientific">Rhodovarius crocodyli</name>
    <dbReference type="NCBI Taxonomy" id="1979269"/>
    <lineage>
        <taxon>Bacteria</taxon>
        <taxon>Pseudomonadati</taxon>
        <taxon>Pseudomonadota</taxon>
        <taxon>Alphaproteobacteria</taxon>
        <taxon>Acetobacterales</taxon>
        <taxon>Roseomonadaceae</taxon>
        <taxon>Rhodovarius</taxon>
    </lineage>
</organism>
<reference evidence="5 6" key="1">
    <citation type="submission" date="2019-01" db="EMBL/GenBank/DDBJ databases">
        <authorList>
            <person name="Chen W.-M."/>
        </authorList>
    </citation>
    <scope>NUCLEOTIDE SEQUENCE [LARGE SCALE GENOMIC DNA]</scope>
    <source>
        <strain evidence="5 6">CCP-6</strain>
    </source>
</reference>
<evidence type="ECO:0000259" key="4">
    <source>
        <dbReference type="PROSITE" id="PS50887"/>
    </source>
</evidence>
<dbReference type="SUPFAM" id="SSF141868">
    <property type="entry name" value="EAL domain-like"/>
    <property type="match status" value="1"/>
</dbReference>
<feature type="transmembrane region" description="Helical" evidence="2">
    <location>
        <begin position="183"/>
        <end position="201"/>
    </location>
</feature>
<keyword evidence="2" id="KW-0472">Membrane</keyword>
<sequence>MMTADISLAGLWLDWMPLLMLLVGLLAGRGIAMLRSGEVGPMGIAPLVACAIPLPLAPHWIAATPAQWLGLLGLTVAGTLFAALCASGLRTLPTARSGLWAGLFCAGLLPAGFGLFQAVARVMLDGTAHGIEGPPSTLLLVAALCGAASVPLMRLEGALAASGPVAMGLAFAAAARAGVPGAWGWPAFAALLAAPLSLMLLRGWGSERRLASAREDELAEAIVASLPEAAALLEDERLRALNPQLRQLIGQSEILLRERSLSDLFPRQGRALAAALAAGTGQGWQRADLLAARESIPVEVVARPVWPGHKGPRLLVVRDLRREQAQEERLTFLLQHDASTGLHNRAWLMRWLQEAVTRETGRQGAFNLMRIGMDGHGPFQALHGYAATEEMLRIQAERLRGLLPPGTTLARIEGGEFALLHEHGALAEPSERLARRVLDTLRAPVQLDGIARRVAFSIGIASFPQHGESADELMTAADLALLRARSARRGAQPADAERDQETLARWALAQELPAAIEGGQLRLWLQPQMRMSDMRLAGFEALLRWQHPVHGLIGPARFIEAAEAMGHINAVGQWVLEEAVRRAASWPLPVPVAVNVSPLQLERPGFVLEVEQALARHRLPAARLELEITESGLLENDGQAMQTLRRLHGRGVRISLDDFGAGYSSFSTLISFPFSKLKLDRSLVSGREGHSPREAIEAVLALGSALGIPVVAEGVETQEQLALLASLGCAQIQGYLIARPVSEAQARMELLDNQAAPPLLWRQPLALPDSAEKAQPHQQQEGRDEKGREGNAGQGQRPRAAAARAPRQAKAQRGQDGDDEGQQQRVGVDQRQDHGELDVAPAHDAQPPGGKQGGKGGDGAIGGPRQPLRRRVQQPGDGDAKSRKQRQVPDAPLAQIDNGNSRSPEA</sequence>
<dbReference type="PANTHER" id="PTHR44757">
    <property type="entry name" value="DIGUANYLATE CYCLASE DGCP"/>
    <property type="match status" value="1"/>
</dbReference>
<feature type="transmembrane region" description="Helical" evidence="2">
    <location>
        <begin position="158"/>
        <end position="177"/>
    </location>
</feature>
<dbReference type="CDD" id="cd01948">
    <property type="entry name" value="EAL"/>
    <property type="match status" value="1"/>
</dbReference>
<evidence type="ECO:0000256" key="1">
    <source>
        <dbReference type="SAM" id="MobiDB-lite"/>
    </source>
</evidence>
<accession>A0A437M1Y1</accession>
<dbReference type="SMART" id="SM00267">
    <property type="entry name" value="GGDEF"/>
    <property type="match status" value="1"/>
</dbReference>
<feature type="transmembrane region" description="Helical" evidence="2">
    <location>
        <begin position="98"/>
        <end position="116"/>
    </location>
</feature>
<feature type="transmembrane region" description="Helical" evidence="2">
    <location>
        <begin position="12"/>
        <end position="32"/>
    </location>
</feature>
<keyword evidence="6" id="KW-1185">Reference proteome</keyword>
<dbReference type="CDD" id="cd01949">
    <property type="entry name" value="GGDEF"/>
    <property type="match status" value="1"/>
</dbReference>
<evidence type="ECO:0000259" key="3">
    <source>
        <dbReference type="PROSITE" id="PS50883"/>
    </source>
</evidence>
<keyword evidence="2" id="KW-1133">Transmembrane helix</keyword>
<dbReference type="AlphaFoldDB" id="A0A437M1Y1"/>
<feature type="compositionally biased region" description="Low complexity" evidence="1">
    <location>
        <begin position="794"/>
        <end position="814"/>
    </location>
</feature>
<feature type="transmembrane region" description="Helical" evidence="2">
    <location>
        <begin position="68"/>
        <end position="86"/>
    </location>
</feature>
<feature type="compositionally biased region" description="Basic and acidic residues" evidence="1">
    <location>
        <begin position="828"/>
        <end position="837"/>
    </location>
</feature>
<evidence type="ECO:0000256" key="2">
    <source>
        <dbReference type="SAM" id="Phobius"/>
    </source>
</evidence>
<dbReference type="InterPro" id="IPR035919">
    <property type="entry name" value="EAL_sf"/>
</dbReference>
<evidence type="ECO:0000313" key="6">
    <source>
        <dbReference type="Proteomes" id="UP000282957"/>
    </source>
</evidence>
<feature type="transmembrane region" description="Helical" evidence="2">
    <location>
        <begin position="44"/>
        <end position="62"/>
    </location>
</feature>
<protein>
    <submittedName>
        <fullName evidence="5">GGDEF domain-containing protein</fullName>
    </submittedName>
</protein>
<dbReference type="Proteomes" id="UP000282957">
    <property type="component" value="Unassembled WGS sequence"/>
</dbReference>
<feature type="compositionally biased region" description="Polar residues" evidence="1">
    <location>
        <begin position="897"/>
        <end position="906"/>
    </location>
</feature>
<dbReference type="PROSITE" id="PS50887">
    <property type="entry name" value="GGDEF"/>
    <property type="match status" value="1"/>
</dbReference>
<dbReference type="NCBIfam" id="TIGR00254">
    <property type="entry name" value="GGDEF"/>
    <property type="match status" value="1"/>
</dbReference>
<dbReference type="Gene3D" id="3.20.20.450">
    <property type="entry name" value="EAL domain"/>
    <property type="match status" value="1"/>
</dbReference>
<feature type="domain" description="EAL" evidence="3">
    <location>
        <begin position="505"/>
        <end position="754"/>
    </location>
</feature>
<dbReference type="SUPFAM" id="SSF55073">
    <property type="entry name" value="Nucleotide cyclase"/>
    <property type="match status" value="1"/>
</dbReference>
<dbReference type="OrthoDB" id="9814202at2"/>
<dbReference type="Gene3D" id="3.30.70.270">
    <property type="match status" value="1"/>
</dbReference>
<feature type="domain" description="GGDEF" evidence="4">
    <location>
        <begin position="364"/>
        <end position="499"/>
    </location>
</feature>
<dbReference type="InterPro" id="IPR029787">
    <property type="entry name" value="Nucleotide_cyclase"/>
</dbReference>
<feature type="region of interest" description="Disordered" evidence="1">
    <location>
        <begin position="770"/>
        <end position="906"/>
    </location>
</feature>
<keyword evidence="2" id="KW-0812">Transmembrane</keyword>
<dbReference type="EMBL" id="SACL01000010">
    <property type="protein sequence ID" value="RVT91555.1"/>
    <property type="molecule type" value="Genomic_DNA"/>
</dbReference>
<dbReference type="InterPro" id="IPR000160">
    <property type="entry name" value="GGDEF_dom"/>
</dbReference>
<feature type="compositionally biased region" description="Basic and acidic residues" evidence="1">
    <location>
        <begin position="770"/>
        <end position="789"/>
    </location>
</feature>
<dbReference type="InterPro" id="IPR052155">
    <property type="entry name" value="Biofilm_reg_signaling"/>
</dbReference>